<dbReference type="HOGENOM" id="CLU_2887835_0_0_1"/>
<evidence type="ECO:0000313" key="2">
    <source>
        <dbReference type="Proteomes" id="UP000008068"/>
    </source>
</evidence>
<name>G0MWE3_CAEBE</name>
<dbReference type="Proteomes" id="UP000008068">
    <property type="component" value="Unassembled WGS sequence"/>
</dbReference>
<sequence>MHKEGEKRHEVGDHDSDELDLEFLITKRSLHSQLSWFYSQHAKIGCKRVYANRIDRWLLLVQV</sequence>
<accession>G0MWE3</accession>
<proteinExistence type="predicted"/>
<dbReference type="InParanoid" id="G0MWE3"/>
<evidence type="ECO:0000313" key="1">
    <source>
        <dbReference type="EMBL" id="EGT45932.1"/>
    </source>
</evidence>
<reference evidence="2" key="1">
    <citation type="submission" date="2011-07" db="EMBL/GenBank/DDBJ databases">
        <authorList>
            <consortium name="Caenorhabditis brenneri Sequencing and Analysis Consortium"/>
            <person name="Wilson R.K."/>
        </authorList>
    </citation>
    <scope>NUCLEOTIDE SEQUENCE [LARGE SCALE GENOMIC DNA]</scope>
    <source>
        <strain evidence="2">PB2801</strain>
    </source>
</reference>
<protein>
    <submittedName>
        <fullName evidence="1">Uncharacterized protein</fullName>
    </submittedName>
</protein>
<organism evidence="2">
    <name type="scientific">Caenorhabditis brenneri</name>
    <name type="common">Nematode worm</name>
    <dbReference type="NCBI Taxonomy" id="135651"/>
    <lineage>
        <taxon>Eukaryota</taxon>
        <taxon>Metazoa</taxon>
        <taxon>Ecdysozoa</taxon>
        <taxon>Nematoda</taxon>
        <taxon>Chromadorea</taxon>
        <taxon>Rhabditida</taxon>
        <taxon>Rhabditina</taxon>
        <taxon>Rhabditomorpha</taxon>
        <taxon>Rhabditoidea</taxon>
        <taxon>Rhabditidae</taxon>
        <taxon>Peloderinae</taxon>
        <taxon>Caenorhabditis</taxon>
    </lineage>
</organism>
<gene>
    <name evidence="1" type="ORF">CAEBREN_30610</name>
</gene>
<dbReference type="EMBL" id="GL379816">
    <property type="protein sequence ID" value="EGT45932.1"/>
    <property type="molecule type" value="Genomic_DNA"/>
</dbReference>
<dbReference type="AlphaFoldDB" id="G0MWE3"/>
<keyword evidence="2" id="KW-1185">Reference proteome</keyword>